<name>A0ABQ1CG24_STRDI</name>
<protein>
    <recommendedName>
        <fullName evidence="4">Lipoprotein</fullName>
    </recommendedName>
</protein>
<comment type="caution">
    <text evidence="2">The sequence shown here is derived from an EMBL/GenBank/DDBJ whole genome shotgun (WGS) entry which is preliminary data.</text>
</comment>
<proteinExistence type="predicted"/>
<dbReference type="Proteomes" id="UP000472710">
    <property type="component" value="Unassembled WGS sequence"/>
</dbReference>
<feature type="region of interest" description="Disordered" evidence="1">
    <location>
        <begin position="34"/>
        <end position="67"/>
    </location>
</feature>
<evidence type="ECO:0008006" key="4">
    <source>
        <dbReference type="Google" id="ProtNLM"/>
    </source>
</evidence>
<evidence type="ECO:0000256" key="1">
    <source>
        <dbReference type="SAM" id="MobiDB-lite"/>
    </source>
</evidence>
<dbReference type="EMBL" id="BLLN01000001">
    <property type="protein sequence ID" value="GFH69366.1"/>
    <property type="molecule type" value="Genomic_DNA"/>
</dbReference>
<reference evidence="2 3" key="1">
    <citation type="submission" date="2020-02" db="EMBL/GenBank/DDBJ databases">
        <title>Whole genome shotgun sequence of Streptomyces diastaticus subsp. diastaticus NBRC 13412.</title>
        <authorList>
            <person name="Ichikawa N."/>
            <person name="Komaki H."/>
            <person name="Tamura T."/>
        </authorList>
    </citation>
    <scope>NUCLEOTIDE SEQUENCE [LARGE SCALE GENOMIC DNA]</scope>
    <source>
        <strain evidence="2 3">NBRC 13412</strain>
    </source>
</reference>
<gene>
    <name evidence="2" type="ORF">Sdia_01340</name>
</gene>
<accession>A0ABQ1CG24</accession>
<sequence>MDLRGFTGSRHRVMAAACAVTLSFAISACGGSEGEGEDAKVPSAEVSKAPSADVGRSAPEDGPLAEVNGNGITLTVDSAVRDGGGFLTVSGKVTNGKGSFWTAGEWKSDESELSKSAGSMAGATIVDAVGKKKYLILRDTGGRCLCTLFEGGIDSNESVDWFAQFPAPPDETSKVQLQVPTMPPATIEISEG</sequence>
<keyword evidence="3" id="KW-1185">Reference proteome</keyword>
<dbReference type="PROSITE" id="PS51257">
    <property type="entry name" value="PROKAR_LIPOPROTEIN"/>
    <property type="match status" value="1"/>
</dbReference>
<evidence type="ECO:0000313" key="3">
    <source>
        <dbReference type="Proteomes" id="UP000472710"/>
    </source>
</evidence>
<evidence type="ECO:0000313" key="2">
    <source>
        <dbReference type="EMBL" id="GFH69366.1"/>
    </source>
</evidence>
<organism evidence="2 3">
    <name type="scientific">Streptomyces diastaticus subsp. diastaticus</name>
    <dbReference type="NCBI Taxonomy" id="68040"/>
    <lineage>
        <taxon>Bacteria</taxon>
        <taxon>Bacillati</taxon>
        <taxon>Actinomycetota</taxon>
        <taxon>Actinomycetes</taxon>
        <taxon>Kitasatosporales</taxon>
        <taxon>Streptomycetaceae</taxon>
        <taxon>Streptomyces</taxon>
        <taxon>Streptomyces diastaticus group</taxon>
    </lineage>
</organism>